<evidence type="ECO:0000256" key="1">
    <source>
        <dbReference type="SAM" id="MobiDB-lite"/>
    </source>
</evidence>
<gene>
    <name evidence="2" type="ORF">PIB30_119200</name>
</gene>
<feature type="region of interest" description="Disordered" evidence="1">
    <location>
        <begin position="1"/>
        <end position="100"/>
    </location>
</feature>
<evidence type="ECO:0000313" key="2">
    <source>
        <dbReference type="EMBL" id="MED6150740.1"/>
    </source>
</evidence>
<sequence>MDRSDEETDRQSTENRNTLSKKMKKQVEKVSVKSRRGQSKSCNDNRTNKSTAPTSRNTSRVNFENTKEDKLGNDPRSIKRPRIQKKDVEESEELMKEDHKEANRDLGTYATMAYTDLLATAHGYKKFQYMNDLPKYPHVHGYQIPPYQSHHNVPTYFHYWNASGKDSEK</sequence>
<feature type="compositionally biased region" description="Basic and acidic residues" evidence="1">
    <location>
        <begin position="65"/>
        <end position="77"/>
    </location>
</feature>
<comment type="caution">
    <text evidence="2">The sequence shown here is derived from an EMBL/GenBank/DDBJ whole genome shotgun (WGS) entry which is preliminary data.</text>
</comment>
<feature type="compositionally biased region" description="Polar residues" evidence="1">
    <location>
        <begin position="39"/>
        <end position="64"/>
    </location>
</feature>
<keyword evidence="3" id="KW-1185">Reference proteome</keyword>
<protein>
    <submittedName>
        <fullName evidence="2">Uncharacterized protein</fullName>
    </submittedName>
</protein>
<organism evidence="2 3">
    <name type="scientific">Stylosanthes scabra</name>
    <dbReference type="NCBI Taxonomy" id="79078"/>
    <lineage>
        <taxon>Eukaryota</taxon>
        <taxon>Viridiplantae</taxon>
        <taxon>Streptophyta</taxon>
        <taxon>Embryophyta</taxon>
        <taxon>Tracheophyta</taxon>
        <taxon>Spermatophyta</taxon>
        <taxon>Magnoliopsida</taxon>
        <taxon>eudicotyledons</taxon>
        <taxon>Gunneridae</taxon>
        <taxon>Pentapetalae</taxon>
        <taxon>rosids</taxon>
        <taxon>fabids</taxon>
        <taxon>Fabales</taxon>
        <taxon>Fabaceae</taxon>
        <taxon>Papilionoideae</taxon>
        <taxon>50 kb inversion clade</taxon>
        <taxon>dalbergioids sensu lato</taxon>
        <taxon>Dalbergieae</taxon>
        <taxon>Pterocarpus clade</taxon>
        <taxon>Stylosanthes</taxon>
    </lineage>
</organism>
<feature type="compositionally biased region" description="Basic and acidic residues" evidence="1">
    <location>
        <begin position="84"/>
        <end position="100"/>
    </location>
</feature>
<evidence type="ECO:0000313" key="3">
    <source>
        <dbReference type="Proteomes" id="UP001341840"/>
    </source>
</evidence>
<feature type="compositionally biased region" description="Basic and acidic residues" evidence="1">
    <location>
        <begin position="1"/>
        <end position="13"/>
    </location>
</feature>
<dbReference type="Proteomes" id="UP001341840">
    <property type="component" value="Unassembled WGS sequence"/>
</dbReference>
<reference evidence="2 3" key="1">
    <citation type="journal article" date="2023" name="Plants (Basel)">
        <title>Bridging the Gap: Combining Genomics and Transcriptomics Approaches to Understand Stylosanthes scabra, an Orphan Legume from the Brazilian Caatinga.</title>
        <authorList>
            <person name="Ferreira-Neto J.R.C."/>
            <person name="da Silva M.D."/>
            <person name="Binneck E."/>
            <person name="de Melo N.F."/>
            <person name="da Silva R.H."/>
            <person name="de Melo A.L.T.M."/>
            <person name="Pandolfi V."/>
            <person name="Bustamante F.O."/>
            <person name="Brasileiro-Vidal A.C."/>
            <person name="Benko-Iseppon A.M."/>
        </authorList>
    </citation>
    <scope>NUCLEOTIDE SEQUENCE [LARGE SCALE GENOMIC DNA]</scope>
    <source>
        <tissue evidence="2">Leaves</tissue>
    </source>
</reference>
<accession>A0ABU6TRD6</accession>
<dbReference type="EMBL" id="JASCZI010091583">
    <property type="protein sequence ID" value="MED6150740.1"/>
    <property type="molecule type" value="Genomic_DNA"/>
</dbReference>
<proteinExistence type="predicted"/>
<name>A0ABU6TRD6_9FABA</name>